<gene>
    <name evidence="1" type="ORF">LR3_08550</name>
</gene>
<organism evidence="1 2">
    <name type="scientific">Limosilactobacillus reuteri</name>
    <name type="common">Lactobacillus reuteri</name>
    <dbReference type="NCBI Taxonomy" id="1598"/>
    <lineage>
        <taxon>Bacteria</taxon>
        <taxon>Bacillati</taxon>
        <taxon>Bacillota</taxon>
        <taxon>Bacilli</taxon>
        <taxon>Lactobacillales</taxon>
        <taxon>Lactobacillaceae</taxon>
        <taxon>Limosilactobacillus</taxon>
    </lineage>
</organism>
<evidence type="ECO:0000313" key="2">
    <source>
        <dbReference type="Proteomes" id="UP000027731"/>
    </source>
</evidence>
<sequence>MSKVAGFYKKGEVPFSYYLGKKRRLYKKIKKRLKRDQQDQYALKTLPQKLKVFPIGHPLRYEGAKHRGKYYRLLTEGGMKEMIIFFVDNFHKPKEIKEIRFRPKDSEQEIPLEDLVAGRSW</sequence>
<protein>
    <submittedName>
        <fullName evidence="1">Uncharacterized protein</fullName>
    </submittedName>
</protein>
<proteinExistence type="predicted"/>
<reference evidence="1 2" key="1">
    <citation type="submission" date="2014-06" db="EMBL/GenBank/DDBJ databases">
        <title>Genetic determinant of reutericyclin biosynthesis of Lactobacillus reuteri.</title>
        <authorList>
            <person name="Lin X."/>
            <person name="Duar R."/>
            <person name="Walter J."/>
            <person name="Gaenzle M."/>
        </authorList>
    </citation>
    <scope>NUCLEOTIDE SEQUENCE [LARGE SCALE GENOMIC DNA]</scope>
    <source>
        <strain evidence="1 2">LTH2584</strain>
    </source>
</reference>
<dbReference type="EMBL" id="JOSX01000010">
    <property type="protein sequence ID" value="KEK16105.1"/>
    <property type="molecule type" value="Genomic_DNA"/>
</dbReference>
<accession>A0A073JQS9</accession>
<dbReference type="PATRIC" id="fig|1598.90.peg.514"/>
<name>A0A073JQS9_LIMRT</name>
<dbReference type="AlphaFoldDB" id="A0A073JQS9"/>
<comment type="caution">
    <text evidence="1">The sequence shown here is derived from an EMBL/GenBank/DDBJ whole genome shotgun (WGS) entry which is preliminary data.</text>
</comment>
<dbReference type="RefSeq" id="WP_035168383.1">
    <property type="nucleotide sequence ID" value="NZ_NGPR01000076.1"/>
</dbReference>
<evidence type="ECO:0000313" key="1">
    <source>
        <dbReference type="EMBL" id="KEK16105.1"/>
    </source>
</evidence>
<dbReference type="Proteomes" id="UP000027731">
    <property type="component" value="Unassembled WGS sequence"/>
</dbReference>